<evidence type="ECO:0000256" key="1">
    <source>
        <dbReference type="SAM" id="MobiDB-lite"/>
    </source>
</evidence>
<dbReference type="RefSeq" id="WP_075015174.1">
    <property type="nucleotide sequence ID" value="NZ_FOWE01000010.1"/>
</dbReference>
<accession>A0A1I5HPE2</accession>
<protein>
    <submittedName>
        <fullName evidence="2">Phage tail protein domain-containing protein</fullName>
    </submittedName>
</protein>
<dbReference type="NCBIfam" id="TIGR02242">
    <property type="entry name" value="tail_TIGR02242"/>
    <property type="match status" value="1"/>
</dbReference>
<reference evidence="3" key="1">
    <citation type="submission" date="2016-10" db="EMBL/GenBank/DDBJ databases">
        <authorList>
            <person name="Varghese N."/>
            <person name="Submissions S."/>
        </authorList>
    </citation>
    <scope>NUCLEOTIDE SEQUENCE [LARGE SCALE GENOMIC DNA]</scope>
    <source>
        <strain evidence="3">DSM 43161</strain>
    </source>
</reference>
<evidence type="ECO:0000313" key="3">
    <source>
        <dbReference type="Proteomes" id="UP000183642"/>
    </source>
</evidence>
<proteinExistence type="predicted"/>
<keyword evidence="3" id="KW-1185">Reference proteome</keyword>
<organism evidence="2 3">
    <name type="scientific">Geodermatophilus obscurus</name>
    <dbReference type="NCBI Taxonomy" id="1861"/>
    <lineage>
        <taxon>Bacteria</taxon>
        <taxon>Bacillati</taxon>
        <taxon>Actinomycetota</taxon>
        <taxon>Actinomycetes</taxon>
        <taxon>Geodermatophilales</taxon>
        <taxon>Geodermatophilaceae</taxon>
        <taxon>Geodermatophilus</taxon>
    </lineage>
</organism>
<name>A0A1I5HPE2_9ACTN</name>
<dbReference type="OrthoDB" id="370073at2"/>
<feature type="region of interest" description="Disordered" evidence="1">
    <location>
        <begin position="210"/>
        <end position="251"/>
    </location>
</feature>
<dbReference type="EMBL" id="FOWE01000010">
    <property type="protein sequence ID" value="SFO50157.1"/>
    <property type="molecule type" value="Genomic_DNA"/>
</dbReference>
<dbReference type="InterPro" id="IPR011748">
    <property type="entry name" value="Unchr_phage_tail-like"/>
</dbReference>
<dbReference type="SUPFAM" id="SSF63829">
    <property type="entry name" value="Calcium-dependent phosphotriesterase"/>
    <property type="match status" value="1"/>
</dbReference>
<gene>
    <name evidence="2" type="ORF">SAMN05660359_03897</name>
</gene>
<sequence>MDVNGTGFVLVIGRTGWLGEGTPGQAAEPPEGLAWHSADHTLRLAQLPFVFPERSGNRRLGPADRRGAARDRYGNWFWIGPDHDEVRLQTLGTAGSTRFWPRPQPCLAAEPPTGDFAPAGSAAPQAQRLAGLAVTDDHHLAVGVPDVPGLLVFDLHAGGPPTTLTWPTALRPVDMAAAPGGGLWILDGTGGPGAARYWGLDRLWRIRDLAEPGEAPPPPEDFLPLPTGSVGGPGDPADRGPGSGNGERGSPAEVATGWAVAIEALPDGSVLVLDRGDPHPAQVLRMRGTRELGRIPLAPIVGPVDLAFLGDAGGVAGTVFVAESQGDQAFALALAADGSTLTPQTRYLPMRLFSGKALVASRDQVHYDLGERWLPVTDRHSPRYVGAASLERGPFDAGEPGTVWHRLAIDGRFPPGTGIAVLSRTADQPDALELTAWREEPAPYLRGAGSEVPYHRFGARGAPDAGTVEVLLQRARGRYLQVRLQLSGDGRHTPRLWALRVHRPRFSYLQHYLPDLYRDDPEAADFLDRYLANTEGLLTEHEGRIAAAQRLLDITSLDAEHIAWLGGWLGATTDPAWDEARSRLLVQHAVELFGRRGTVRGLVEAVRLATDPCPDSTIFDGTPVPGFGVRVVEAFRTRTVSPPATSGGAGAVTSGPRIVGSGARWLVDEGRGELDRRYREFVVARHPDVAALEAVWGRSVAAVDGDFAEPFPPLTPGSHREATERREFMVASLAVPYADVSAQDATAYRGFLAQRYREPAALSAAWGLIGGSQLRSFDEVALPGAAVPSDGPALQDWFSFASGYLPTVRMAHRFTVLVPMSLDSSDAARADRLAQVTRVVEQERPAHTGYEVRPYWAAFRVGEARVGLETSLAQGSRFVALVLGEGRMAQGQLGGGHPWDVPDRWVVGRDRILPRTGSTRTEAGHG</sequence>
<dbReference type="AlphaFoldDB" id="A0A1I5HPE2"/>
<dbReference type="Proteomes" id="UP000183642">
    <property type="component" value="Unassembled WGS sequence"/>
</dbReference>
<dbReference type="Gene3D" id="3.20.20.80">
    <property type="entry name" value="Glycosidases"/>
    <property type="match status" value="1"/>
</dbReference>
<evidence type="ECO:0000313" key="2">
    <source>
        <dbReference type="EMBL" id="SFO50157.1"/>
    </source>
</evidence>